<evidence type="ECO:0000313" key="3">
    <source>
        <dbReference type="Proteomes" id="UP000240760"/>
    </source>
</evidence>
<protein>
    <submittedName>
        <fullName evidence="2">Uncharacterized protein</fullName>
    </submittedName>
</protein>
<feature type="region of interest" description="Disordered" evidence="1">
    <location>
        <begin position="45"/>
        <end position="117"/>
    </location>
</feature>
<name>A0A2T4BZX5_TRILO</name>
<proteinExistence type="predicted"/>
<keyword evidence="3" id="KW-1185">Reference proteome</keyword>
<dbReference type="AlphaFoldDB" id="A0A2T4BZX5"/>
<dbReference type="Proteomes" id="UP000240760">
    <property type="component" value="Unassembled WGS sequence"/>
</dbReference>
<accession>A0A2T4BZX5</accession>
<feature type="compositionally biased region" description="Basic and acidic residues" evidence="1">
    <location>
        <begin position="86"/>
        <end position="95"/>
    </location>
</feature>
<sequence length="169" mass="18247">MATPPQSAQRPLESSPSSDLLLVTPITPIVGDESKLLDPILQASPLISSATPREDAADQIAISPSGKRPAKHVESLGRKRQRTHLVRSEDLDGDYKPGSCDDSDESDVRDAPALDDEPEVILDVMDLDDTPTPSKPSNLESTLKASELRIFPAAILIGQRLYTPYAEGH</sequence>
<gene>
    <name evidence="2" type="ORF">M440DRAFT_1423775</name>
</gene>
<evidence type="ECO:0000313" key="2">
    <source>
        <dbReference type="EMBL" id="PTB74806.1"/>
    </source>
</evidence>
<organism evidence="2 3">
    <name type="scientific">Trichoderma longibrachiatum ATCC 18648</name>
    <dbReference type="NCBI Taxonomy" id="983965"/>
    <lineage>
        <taxon>Eukaryota</taxon>
        <taxon>Fungi</taxon>
        <taxon>Dikarya</taxon>
        <taxon>Ascomycota</taxon>
        <taxon>Pezizomycotina</taxon>
        <taxon>Sordariomycetes</taxon>
        <taxon>Hypocreomycetidae</taxon>
        <taxon>Hypocreales</taxon>
        <taxon>Hypocreaceae</taxon>
        <taxon>Trichoderma</taxon>
    </lineage>
</organism>
<reference evidence="2 3" key="1">
    <citation type="submission" date="2016-07" db="EMBL/GenBank/DDBJ databases">
        <title>Multiple horizontal gene transfer events from other fungi enriched the ability of initially mycotrophic Trichoderma (Ascomycota) to feed on dead plant biomass.</title>
        <authorList>
            <consortium name="DOE Joint Genome Institute"/>
            <person name="Aerts A."/>
            <person name="Atanasova L."/>
            <person name="Chenthamara K."/>
            <person name="Zhang J."/>
            <person name="Grujic M."/>
            <person name="Henrissat B."/>
            <person name="Kuo A."/>
            <person name="Salamov A."/>
            <person name="Lipzen A."/>
            <person name="Labutti K."/>
            <person name="Barry K."/>
            <person name="Miao Y."/>
            <person name="Rahimi M.J."/>
            <person name="Shen Q."/>
            <person name="Grigoriev I.V."/>
            <person name="Kubicek C.P."/>
            <person name="Druzhinina I.S."/>
        </authorList>
    </citation>
    <scope>NUCLEOTIDE SEQUENCE [LARGE SCALE GENOMIC DNA]</scope>
    <source>
        <strain evidence="2 3">ATCC 18648</strain>
    </source>
</reference>
<evidence type="ECO:0000256" key="1">
    <source>
        <dbReference type="SAM" id="MobiDB-lite"/>
    </source>
</evidence>
<dbReference type="EMBL" id="KZ679135">
    <property type="protein sequence ID" value="PTB74806.1"/>
    <property type="molecule type" value="Genomic_DNA"/>
</dbReference>